<name>A0A5S9IQE6_UABAM</name>
<gene>
    <name evidence="1" type="ORF">UABAM_04380</name>
</gene>
<keyword evidence="2" id="KW-1185">Reference proteome</keyword>
<dbReference type="Proteomes" id="UP000326354">
    <property type="component" value="Chromosome"/>
</dbReference>
<evidence type="ECO:0000313" key="1">
    <source>
        <dbReference type="EMBL" id="BBM85994.1"/>
    </source>
</evidence>
<organism evidence="1 2">
    <name type="scientific">Uabimicrobium amorphum</name>
    <dbReference type="NCBI Taxonomy" id="2596890"/>
    <lineage>
        <taxon>Bacteria</taxon>
        <taxon>Pseudomonadati</taxon>
        <taxon>Planctomycetota</taxon>
        <taxon>Candidatus Uabimicrobiia</taxon>
        <taxon>Candidatus Uabimicrobiales</taxon>
        <taxon>Candidatus Uabimicrobiaceae</taxon>
        <taxon>Candidatus Uabimicrobium</taxon>
    </lineage>
</organism>
<protein>
    <submittedName>
        <fullName evidence="1">Uncharacterized protein</fullName>
    </submittedName>
</protein>
<reference evidence="1 2" key="1">
    <citation type="submission" date="2019-08" db="EMBL/GenBank/DDBJ databases">
        <title>Complete genome sequence of Candidatus Uab amorphum.</title>
        <authorList>
            <person name="Shiratori T."/>
            <person name="Suzuki S."/>
            <person name="Kakizawa Y."/>
            <person name="Ishida K."/>
        </authorList>
    </citation>
    <scope>NUCLEOTIDE SEQUENCE [LARGE SCALE GENOMIC DNA]</scope>
    <source>
        <strain evidence="1 2">SRT547</strain>
    </source>
</reference>
<sequence length="335" mass="38161">MFKILICSIIFILTYTVQAEEIVISGSGDNLIAAEQDALHKANLFAQNYIIVKKTNVSPPLTKNWQSNLTLRFASEQYAVVVFTGFAKTKEQARENAVIRCKRFFGDNFKVVDERYQGNLFVVCRLSVERTKNFSQIEIEQGADTDGSNKMKEDRGWSFRDVGRSKQEARANAFRRAILLLGKNIKIVKESYRGGGAFVICRIWVERILRNKRISLSPASGIDWFTGTDLQVQKAYEKAISLAKKLWGNDVAVYGDTRVRLGETWHCTVYVTPLEITERELTIHGVGRSEEQAYSNAQRVLNMMLPIDGKMYVSVKTVYQKIDDNWQCTIISIVE</sequence>
<evidence type="ECO:0000313" key="2">
    <source>
        <dbReference type="Proteomes" id="UP000326354"/>
    </source>
</evidence>
<dbReference type="RefSeq" id="WP_151970074.1">
    <property type="nucleotide sequence ID" value="NZ_AP019860.1"/>
</dbReference>
<dbReference type="EMBL" id="AP019860">
    <property type="protein sequence ID" value="BBM85994.1"/>
    <property type="molecule type" value="Genomic_DNA"/>
</dbReference>
<dbReference type="AlphaFoldDB" id="A0A5S9IQE6"/>
<proteinExistence type="predicted"/>
<dbReference type="KEGG" id="uam:UABAM_04380"/>
<accession>A0A5S9IQE6</accession>